<dbReference type="NCBIfam" id="NF004790">
    <property type="entry name" value="PRK06136.1"/>
    <property type="match status" value="1"/>
</dbReference>
<evidence type="ECO:0000256" key="12">
    <source>
        <dbReference type="ARBA" id="ARBA00025705"/>
    </source>
</evidence>
<evidence type="ECO:0000256" key="2">
    <source>
        <dbReference type="ARBA" id="ARBA00005879"/>
    </source>
</evidence>
<dbReference type="SUPFAM" id="SSF75615">
    <property type="entry name" value="Siroheme synthase middle domains-like"/>
    <property type="match status" value="1"/>
</dbReference>
<evidence type="ECO:0000259" key="17">
    <source>
        <dbReference type="Pfam" id="PF14824"/>
    </source>
</evidence>
<evidence type="ECO:0000256" key="11">
    <source>
        <dbReference type="ARBA" id="ARBA00023268"/>
    </source>
</evidence>
<feature type="domain" description="Siroheme synthase central" evidence="17">
    <location>
        <begin position="119"/>
        <end position="145"/>
    </location>
</feature>
<comment type="pathway">
    <text evidence="1">Porphyrin-containing compound metabolism; siroheme biosynthesis; sirohydrochlorin from precorrin-2: step 1/1.</text>
</comment>
<dbReference type="CDD" id="cd11642">
    <property type="entry name" value="SUMT"/>
    <property type="match status" value="1"/>
</dbReference>
<dbReference type="Gene3D" id="3.30.950.10">
    <property type="entry name" value="Methyltransferase, Cobalt-precorrin-4 Transmethylase, Domain 2"/>
    <property type="match status" value="1"/>
</dbReference>
<reference evidence="18 19" key="1">
    <citation type="submission" date="2024-03" db="EMBL/GenBank/DDBJ databases">
        <title>Community enrichment and isolation of bacterial strains for fucoidan degradation.</title>
        <authorList>
            <person name="Sichert A."/>
        </authorList>
    </citation>
    <scope>NUCLEOTIDE SEQUENCE [LARGE SCALE GENOMIC DNA]</scope>
    <source>
        <strain evidence="18 19">AS62</strain>
    </source>
</reference>
<dbReference type="NCBIfam" id="TIGR01470">
    <property type="entry name" value="cysG_Nterm"/>
    <property type="match status" value="1"/>
</dbReference>
<dbReference type="InterPro" id="IPR000878">
    <property type="entry name" value="4pyrrol_Mease"/>
</dbReference>
<comment type="similarity">
    <text evidence="2 14">Belongs to the precorrin methyltransferase family.</text>
</comment>
<dbReference type="InterPro" id="IPR014776">
    <property type="entry name" value="4pyrrole_Mease_sub2"/>
</dbReference>
<dbReference type="NCBIfam" id="NF007922">
    <property type="entry name" value="PRK10637.1"/>
    <property type="match status" value="1"/>
</dbReference>
<comment type="caution">
    <text evidence="18">The sequence shown here is derived from an EMBL/GenBank/DDBJ whole genome shotgun (WGS) entry which is preliminary data.</text>
</comment>
<dbReference type="EC" id="4.99.1.4" evidence="18"/>
<dbReference type="Proteomes" id="UP001477870">
    <property type="component" value="Unassembled WGS sequence"/>
</dbReference>
<comment type="pathway">
    <text evidence="12">Porphyrin-containing compound metabolism; siroheme biosynthesis; precorrin-2 from uroporphyrinogen III: step 1/1.</text>
</comment>
<dbReference type="Pfam" id="PF14824">
    <property type="entry name" value="Sirohm_synth_M"/>
    <property type="match status" value="1"/>
</dbReference>
<dbReference type="EC" id="2.1.1.107" evidence="18"/>
<keyword evidence="7 18" id="KW-0560">Oxidoreductase</keyword>
<dbReference type="PANTHER" id="PTHR45790">
    <property type="entry name" value="SIROHEME SYNTHASE-RELATED"/>
    <property type="match status" value="1"/>
</dbReference>
<comment type="catalytic activity">
    <reaction evidence="13">
        <text>precorrin-2 + NAD(+) = sirohydrochlorin + NADH + 2 H(+)</text>
        <dbReference type="Rhea" id="RHEA:15613"/>
        <dbReference type="ChEBI" id="CHEBI:15378"/>
        <dbReference type="ChEBI" id="CHEBI:57540"/>
        <dbReference type="ChEBI" id="CHEBI:57945"/>
        <dbReference type="ChEBI" id="CHEBI:58351"/>
        <dbReference type="ChEBI" id="CHEBI:58827"/>
        <dbReference type="EC" id="1.3.1.76"/>
    </reaction>
</comment>
<dbReference type="Gene3D" id="3.40.50.720">
    <property type="entry name" value="NAD(P)-binding Rossmann-like Domain"/>
    <property type="match status" value="1"/>
</dbReference>
<evidence type="ECO:0000256" key="13">
    <source>
        <dbReference type="ARBA" id="ARBA00047561"/>
    </source>
</evidence>
<name>A0ABU9T952_9HYPH</name>
<dbReference type="GO" id="GO:0032259">
    <property type="term" value="P:methylation"/>
    <property type="evidence" value="ECO:0007669"/>
    <property type="project" value="UniProtKB-KW"/>
</dbReference>
<sequence length="471" mass="50495">MRHFPIFLNVVGRRIIVSGAGECAIAKLRLLLKTEAHIIVFGLEAEDQVRAWASTGKLTLVERALEIGDANGAAMLYAANEDDIEDARVAKIGHDAGALINIVDNLEDSEFITPAIVDRDPVTIAIGTEGAAPVLARRIKADIEERLPASLGILARIGQAFRGRADMLPQGRIRRDFWSRYYEGAGDAALQTGGEKAVNDALNDLLTDAIETRPREGHVSLIGTGPGDPELLTLKARRLLHEADVVLHDQLVPQAILELARREAIVIEVGKKGYGPSWKQDDINALMIKHAAKGAQVARLKSGDPAIFGRLDEELDALDEAAISFDIVPGITSASAAAATIGTSLTRRGRNSALRILTGREVEGFAEHDWRDLAKQDSVAAIYMGVRAAHFLRGRLLMHGAHSETPVTAIENVSRSDQKIISTTLAKLPDTLNAASITGPAIILYGLCPRDAVAASVTLEDAPELYSAGAL</sequence>
<dbReference type="Pfam" id="PF13241">
    <property type="entry name" value="NAD_binding_7"/>
    <property type="match status" value="1"/>
</dbReference>
<evidence type="ECO:0000313" key="18">
    <source>
        <dbReference type="EMBL" id="MEM5502278.1"/>
    </source>
</evidence>
<dbReference type="PANTHER" id="PTHR45790:SF3">
    <property type="entry name" value="S-ADENOSYL-L-METHIONINE-DEPENDENT UROPORPHYRINOGEN III METHYLTRANSFERASE, CHLOROPLASTIC"/>
    <property type="match status" value="1"/>
</dbReference>
<dbReference type="PIRSF" id="PIRSF036426">
    <property type="entry name" value="Sirohaem_synth"/>
    <property type="match status" value="1"/>
</dbReference>
<evidence type="ECO:0000256" key="8">
    <source>
        <dbReference type="ARBA" id="ARBA00023027"/>
    </source>
</evidence>
<dbReference type="EMBL" id="JBBMQO010000006">
    <property type="protein sequence ID" value="MEM5502278.1"/>
    <property type="molecule type" value="Genomic_DNA"/>
</dbReference>
<evidence type="ECO:0000256" key="4">
    <source>
        <dbReference type="ARBA" id="ARBA00022603"/>
    </source>
</evidence>
<dbReference type="Pfam" id="PF10414">
    <property type="entry name" value="CysG_dimeriser"/>
    <property type="match status" value="1"/>
</dbReference>
<evidence type="ECO:0000259" key="16">
    <source>
        <dbReference type="Pfam" id="PF10414"/>
    </source>
</evidence>
<keyword evidence="11" id="KW-0511">Multifunctional enzyme</keyword>
<dbReference type="PROSITE" id="PS00840">
    <property type="entry name" value="SUMT_2"/>
    <property type="match status" value="1"/>
</dbReference>
<organism evidence="18 19">
    <name type="scientific">Ahrensia kielensis</name>
    <dbReference type="NCBI Taxonomy" id="76980"/>
    <lineage>
        <taxon>Bacteria</taxon>
        <taxon>Pseudomonadati</taxon>
        <taxon>Pseudomonadota</taxon>
        <taxon>Alphaproteobacteria</taxon>
        <taxon>Hyphomicrobiales</taxon>
        <taxon>Ahrensiaceae</taxon>
        <taxon>Ahrensia</taxon>
    </lineage>
</organism>
<evidence type="ECO:0000256" key="6">
    <source>
        <dbReference type="ARBA" id="ARBA00022691"/>
    </source>
</evidence>
<dbReference type="InterPro" id="IPR036291">
    <property type="entry name" value="NAD(P)-bd_dom_sf"/>
</dbReference>
<keyword evidence="19" id="KW-1185">Reference proteome</keyword>
<dbReference type="InterPro" id="IPR035996">
    <property type="entry name" value="4pyrrol_Methylase_sf"/>
</dbReference>
<dbReference type="Gene3D" id="3.30.160.110">
    <property type="entry name" value="Siroheme synthase, domain 2"/>
    <property type="match status" value="1"/>
</dbReference>
<dbReference type="InterPro" id="IPR050161">
    <property type="entry name" value="Siro_Cobalamin_biosynth"/>
</dbReference>
<evidence type="ECO:0000256" key="1">
    <source>
        <dbReference type="ARBA" id="ARBA00005010"/>
    </source>
</evidence>
<keyword evidence="5 14" id="KW-0808">Transferase</keyword>
<keyword evidence="9 18" id="KW-0456">Lyase</keyword>
<keyword evidence="4 14" id="KW-0489">Methyltransferase</keyword>
<evidence type="ECO:0000256" key="5">
    <source>
        <dbReference type="ARBA" id="ARBA00022679"/>
    </source>
</evidence>
<dbReference type="SUPFAM" id="SSF51735">
    <property type="entry name" value="NAD(P)-binding Rossmann-fold domains"/>
    <property type="match status" value="1"/>
</dbReference>
<evidence type="ECO:0000256" key="3">
    <source>
        <dbReference type="ARBA" id="ARBA00022573"/>
    </source>
</evidence>
<dbReference type="NCBIfam" id="TIGR01469">
    <property type="entry name" value="cobA_cysG_Cterm"/>
    <property type="match status" value="1"/>
</dbReference>
<dbReference type="SUPFAM" id="SSF53790">
    <property type="entry name" value="Tetrapyrrole methylase"/>
    <property type="match status" value="1"/>
</dbReference>
<evidence type="ECO:0000313" key="19">
    <source>
        <dbReference type="Proteomes" id="UP001477870"/>
    </source>
</evidence>
<dbReference type="RefSeq" id="WP_342848614.1">
    <property type="nucleotide sequence ID" value="NZ_JBBMQO010000006.1"/>
</dbReference>
<accession>A0ABU9T952</accession>
<evidence type="ECO:0000256" key="14">
    <source>
        <dbReference type="RuleBase" id="RU003960"/>
    </source>
</evidence>
<dbReference type="InterPro" id="IPR028281">
    <property type="entry name" value="Sirohaem_synthase_central"/>
</dbReference>
<dbReference type="GO" id="GO:0004851">
    <property type="term" value="F:uroporphyrin-III C-methyltransferase activity"/>
    <property type="evidence" value="ECO:0007669"/>
    <property type="project" value="UniProtKB-EC"/>
</dbReference>
<dbReference type="InterPro" id="IPR003043">
    <property type="entry name" value="Uropor_MeTrfase_CS"/>
</dbReference>
<proteinExistence type="inferred from homology"/>
<keyword evidence="8" id="KW-0520">NAD</keyword>
<protein>
    <submittedName>
        <fullName evidence="18">Siroheme synthase CysG</fullName>
        <ecNumber evidence="18">1.3.1.76</ecNumber>
        <ecNumber evidence="18">2.1.1.107</ecNumber>
        <ecNumber evidence="18">4.99.1.4</ecNumber>
    </submittedName>
</protein>
<keyword evidence="10" id="KW-0627">Porphyrin biosynthesis</keyword>
<evidence type="ECO:0000256" key="9">
    <source>
        <dbReference type="ARBA" id="ARBA00023239"/>
    </source>
</evidence>
<evidence type="ECO:0000259" key="15">
    <source>
        <dbReference type="Pfam" id="PF00590"/>
    </source>
</evidence>
<dbReference type="PROSITE" id="PS00839">
    <property type="entry name" value="SUMT_1"/>
    <property type="match status" value="1"/>
</dbReference>
<dbReference type="InterPro" id="IPR006366">
    <property type="entry name" value="CobA/CysG_C"/>
</dbReference>
<dbReference type="GO" id="GO:0051266">
    <property type="term" value="F:sirohydrochlorin ferrochelatase activity"/>
    <property type="evidence" value="ECO:0007669"/>
    <property type="project" value="UniProtKB-EC"/>
</dbReference>
<dbReference type="Gene3D" id="3.40.1010.10">
    <property type="entry name" value="Cobalt-precorrin-4 Transmethylase, Domain 1"/>
    <property type="match status" value="1"/>
</dbReference>
<dbReference type="Pfam" id="PF00590">
    <property type="entry name" value="TP_methylase"/>
    <property type="match status" value="1"/>
</dbReference>
<evidence type="ECO:0000256" key="10">
    <source>
        <dbReference type="ARBA" id="ARBA00023244"/>
    </source>
</evidence>
<dbReference type="GO" id="GO:0043115">
    <property type="term" value="F:precorrin-2 dehydrogenase activity"/>
    <property type="evidence" value="ECO:0007669"/>
    <property type="project" value="UniProtKB-EC"/>
</dbReference>
<feature type="domain" description="Tetrapyrrole methylase" evidence="15">
    <location>
        <begin position="219"/>
        <end position="428"/>
    </location>
</feature>
<dbReference type="EC" id="1.3.1.76" evidence="18"/>
<dbReference type="InterPro" id="IPR014777">
    <property type="entry name" value="4pyrrole_Mease_sub1"/>
</dbReference>
<dbReference type="InterPro" id="IPR019478">
    <property type="entry name" value="Sirohaem_synthase_dimer_dom"/>
</dbReference>
<gene>
    <name evidence="18" type="primary">cysG</name>
    <name evidence="18" type="ORF">WNY59_11850</name>
</gene>
<keyword evidence="6" id="KW-0949">S-adenosyl-L-methionine</keyword>
<keyword evidence="3" id="KW-0169">Cobalamin biosynthesis</keyword>
<dbReference type="InterPro" id="IPR012409">
    <property type="entry name" value="Sirohaem_synth"/>
</dbReference>
<evidence type="ECO:0000256" key="7">
    <source>
        <dbReference type="ARBA" id="ARBA00023002"/>
    </source>
</evidence>
<feature type="domain" description="Sirohaem synthase dimerisation" evidence="16">
    <location>
        <begin position="150"/>
        <end position="206"/>
    </location>
</feature>
<dbReference type="InterPro" id="IPR006367">
    <property type="entry name" value="Sirohaem_synthase_N"/>
</dbReference>